<keyword evidence="2" id="KW-1185">Reference proteome</keyword>
<name>A0A498LQW1_LABRO</name>
<comment type="caution">
    <text evidence="1">The sequence shown here is derived from an EMBL/GenBank/DDBJ whole genome shotgun (WGS) entry which is preliminary data.</text>
</comment>
<sequence>MLYYTRFPPQKATLHLFQLSRLQHLLLPPLIFVWTISHSASLGSSGQSASPGSDFATPPLWACEPSATLQLSNSLTSPHSGSTLFLGHSSSPSGIWIPTYISGSAAATWILCIAHPLASLSVLPTINMKHNPGSVLGFFPPSPAQGSPLALTTAITSLDCLFMPPPGSPSSSKAFSCIPMPVCAIPLPATFTIPPPHPLLFVFMAWGCTFWEGTFCHTITPPGHHHTAPY</sequence>
<accession>A0A498LQW1</accession>
<organism evidence="1 2">
    <name type="scientific">Labeo rohita</name>
    <name type="common">Indian major carp</name>
    <name type="synonym">Cyprinus rohita</name>
    <dbReference type="NCBI Taxonomy" id="84645"/>
    <lineage>
        <taxon>Eukaryota</taxon>
        <taxon>Metazoa</taxon>
        <taxon>Chordata</taxon>
        <taxon>Craniata</taxon>
        <taxon>Vertebrata</taxon>
        <taxon>Euteleostomi</taxon>
        <taxon>Actinopterygii</taxon>
        <taxon>Neopterygii</taxon>
        <taxon>Teleostei</taxon>
        <taxon>Ostariophysi</taxon>
        <taxon>Cypriniformes</taxon>
        <taxon>Cyprinidae</taxon>
        <taxon>Labeoninae</taxon>
        <taxon>Labeonini</taxon>
        <taxon>Labeo</taxon>
    </lineage>
</organism>
<gene>
    <name evidence="1" type="ORF">ROHU_032189</name>
</gene>
<evidence type="ECO:0000313" key="2">
    <source>
        <dbReference type="Proteomes" id="UP000290572"/>
    </source>
</evidence>
<dbReference type="AlphaFoldDB" id="A0A498LQW1"/>
<protein>
    <submittedName>
        <fullName evidence="1">B-cell receptor CD22-like protein</fullName>
    </submittedName>
</protein>
<reference evidence="1 2" key="1">
    <citation type="submission" date="2018-03" db="EMBL/GenBank/DDBJ databases">
        <title>Draft genome sequence of Rohu Carp (Labeo rohita).</title>
        <authorList>
            <person name="Das P."/>
            <person name="Kushwaha B."/>
            <person name="Joshi C.G."/>
            <person name="Kumar D."/>
            <person name="Nagpure N.S."/>
            <person name="Sahoo L."/>
            <person name="Das S.P."/>
            <person name="Bit A."/>
            <person name="Patnaik S."/>
            <person name="Meher P.K."/>
            <person name="Jayasankar P."/>
            <person name="Koringa P.G."/>
            <person name="Patel N.V."/>
            <person name="Hinsu A.T."/>
            <person name="Kumar R."/>
            <person name="Pandey M."/>
            <person name="Agarwal S."/>
            <person name="Srivastava S."/>
            <person name="Singh M."/>
            <person name="Iquebal M.A."/>
            <person name="Jaiswal S."/>
            <person name="Angadi U.B."/>
            <person name="Kumar N."/>
            <person name="Raza M."/>
            <person name="Shah T.M."/>
            <person name="Rai A."/>
            <person name="Jena J.K."/>
        </authorList>
    </citation>
    <scope>NUCLEOTIDE SEQUENCE [LARGE SCALE GENOMIC DNA]</scope>
    <source>
        <strain evidence="1">DASCIFA01</strain>
        <tissue evidence="1">Testis</tissue>
    </source>
</reference>
<keyword evidence="1" id="KW-0675">Receptor</keyword>
<dbReference type="Proteomes" id="UP000290572">
    <property type="component" value="Unassembled WGS sequence"/>
</dbReference>
<proteinExistence type="predicted"/>
<dbReference type="EMBL" id="QBIY01013339">
    <property type="protein sequence ID" value="RXN07755.1"/>
    <property type="molecule type" value="Genomic_DNA"/>
</dbReference>
<evidence type="ECO:0000313" key="1">
    <source>
        <dbReference type="EMBL" id="RXN07755.1"/>
    </source>
</evidence>